<dbReference type="RefSeq" id="WP_014149991.1">
    <property type="nucleotide sequence ID" value="NC_016112.1"/>
</dbReference>
<gene>
    <name evidence="1" type="ordered locus">MEALZ_3578</name>
</gene>
<dbReference type="PATRIC" id="fig|271065.3.peg.3691"/>
<accession>G4SWL0</accession>
<evidence type="ECO:0008006" key="3">
    <source>
        <dbReference type="Google" id="ProtNLM"/>
    </source>
</evidence>
<dbReference type="AlphaFoldDB" id="G4SWL0"/>
<organism evidence="1 2">
    <name type="scientific">Methylotuvimicrobium alcaliphilum (strain DSM 19304 / NCIMB 14124 / VKM B-2133 / 20Z)</name>
    <name type="common">Methylomicrobium alcaliphilum</name>
    <dbReference type="NCBI Taxonomy" id="1091494"/>
    <lineage>
        <taxon>Bacteria</taxon>
        <taxon>Pseudomonadati</taxon>
        <taxon>Pseudomonadota</taxon>
        <taxon>Gammaproteobacteria</taxon>
        <taxon>Methylococcales</taxon>
        <taxon>Methylococcaceae</taxon>
        <taxon>Methylotuvimicrobium</taxon>
    </lineage>
</organism>
<evidence type="ECO:0000313" key="2">
    <source>
        <dbReference type="Proteomes" id="UP000008315"/>
    </source>
</evidence>
<dbReference type="HOGENOM" id="CLU_1218593_0_0_6"/>
<proteinExistence type="predicted"/>
<name>G4SWL0_META2</name>
<dbReference type="EMBL" id="FO082060">
    <property type="protein sequence ID" value="CCE25236.1"/>
    <property type="molecule type" value="Genomic_DNA"/>
</dbReference>
<sequence>MMNRTFNLKVSSSQSHREISRNIAFHEAGHAAAIHLGNQQKGLPPVFFQICVKPLNTDFQSSECLGDRSARYMAKVEGGRLIHTIATSFHETTKYFSNAQKLAYQCAFEADIINLLVGPLAEARYIALCDNELINPRLVNIEALQYYGGSSDLELVNEYLDCFIVTRELREKKLKALFMDAFSFINDRSNWLAITALADFVLSTDRNVLQFEEIGSILDQGKILTKN</sequence>
<protein>
    <recommendedName>
        <fullName evidence="3">Peptidase M41 domain-containing protein</fullName>
    </recommendedName>
</protein>
<evidence type="ECO:0000313" key="1">
    <source>
        <dbReference type="EMBL" id="CCE25236.1"/>
    </source>
</evidence>
<reference evidence="2" key="1">
    <citation type="journal article" date="2012" name="J. Bacteriol.">
        <title>Genome sequence of the haloalkaliphilic methanotrophic bacterium Methylomicrobium alcaliphilum 20Z.</title>
        <authorList>
            <person name="Vuilleumier S."/>
            <person name="Khmelenina V.N."/>
            <person name="Bringel F."/>
            <person name="Reshetnikov A.S."/>
            <person name="Lajus A."/>
            <person name="Mangenot S."/>
            <person name="Rouy Z."/>
            <person name="Op den Camp H.J."/>
            <person name="Jetten M.S."/>
            <person name="Dispirito A.A."/>
            <person name="Dunfield P."/>
            <person name="Klotz M.G."/>
            <person name="Semrau J.D."/>
            <person name="Stein L.Y."/>
            <person name="Barbe V."/>
            <person name="Medigue C."/>
            <person name="Trotsenko Y.A."/>
            <person name="Kalyuzhnaya M.G."/>
        </authorList>
    </citation>
    <scope>NUCLEOTIDE SEQUENCE [LARGE SCALE GENOMIC DNA]</scope>
    <source>
        <strain evidence="2">DSM 19304 / NCIMB 14124 / VKM B-2133 / 20Z</strain>
    </source>
</reference>
<dbReference type="STRING" id="1091494.MEALZ_3578"/>
<dbReference type="KEGG" id="mah:MEALZ_3578"/>
<dbReference type="Proteomes" id="UP000008315">
    <property type="component" value="Chromosome"/>
</dbReference>
<keyword evidence="2" id="KW-1185">Reference proteome</keyword>